<dbReference type="Pfam" id="PF01613">
    <property type="entry name" value="Flavin_Reduct"/>
    <property type="match status" value="1"/>
</dbReference>
<evidence type="ECO:0000313" key="3">
    <source>
        <dbReference type="EMBL" id="EXM37812.1"/>
    </source>
</evidence>
<dbReference type="GO" id="GO:0010181">
    <property type="term" value="F:FMN binding"/>
    <property type="evidence" value="ECO:0007669"/>
    <property type="project" value="InterPro"/>
</dbReference>
<name>A0A011UX69_RUMAL</name>
<dbReference type="PANTHER" id="PTHR43567">
    <property type="entry name" value="FLAVOREDOXIN-RELATED-RELATED"/>
    <property type="match status" value="1"/>
</dbReference>
<dbReference type="SUPFAM" id="SSF50475">
    <property type="entry name" value="FMN-binding split barrel"/>
    <property type="match status" value="1"/>
</dbReference>
<dbReference type="RefSeq" id="WP_037289735.1">
    <property type="nucleotide sequence ID" value="NZ_JEOB01000004.1"/>
</dbReference>
<comment type="caution">
    <text evidence="3">The sequence shown here is derived from an EMBL/GenBank/DDBJ whole genome shotgun (WGS) entry which is preliminary data.</text>
</comment>
<evidence type="ECO:0000313" key="4">
    <source>
        <dbReference type="Proteomes" id="UP000021369"/>
    </source>
</evidence>
<proteinExistence type="inferred from homology"/>
<dbReference type="InterPro" id="IPR052174">
    <property type="entry name" value="Flavoredoxin"/>
</dbReference>
<evidence type="ECO:0000259" key="2">
    <source>
        <dbReference type="Pfam" id="PF01613"/>
    </source>
</evidence>
<dbReference type="GO" id="GO:0016646">
    <property type="term" value="F:oxidoreductase activity, acting on the CH-NH group of donors, NAD or NADP as acceptor"/>
    <property type="evidence" value="ECO:0007669"/>
    <property type="project" value="UniProtKB-ARBA"/>
</dbReference>
<feature type="domain" description="Flavin reductase like" evidence="2">
    <location>
        <begin position="34"/>
        <end position="138"/>
    </location>
</feature>
<organism evidence="3 4">
    <name type="scientific">Ruminococcus albus SY3</name>
    <dbReference type="NCBI Taxonomy" id="1341156"/>
    <lineage>
        <taxon>Bacteria</taxon>
        <taxon>Bacillati</taxon>
        <taxon>Bacillota</taxon>
        <taxon>Clostridia</taxon>
        <taxon>Eubacteriales</taxon>
        <taxon>Oscillospiraceae</taxon>
        <taxon>Ruminococcus</taxon>
    </lineage>
</organism>
<sequence length="177" mass="20205">MSILTEKYGFKEVDPSELHTMGFDPYKMIDKDWFLVTAGSGNSWNTMTASWGFAGIMWGKQTFTTVIRPQRYTKEFLDKENTFTISFFDESERKALAFCGSHSGRDCDKSAETGLVPVETDDSVTFEQAKLVFVCEKAYVQQMNAESFINKELIEANYAAGDYHVQYIGIIRKVYVK</sequence>
<comment type="similarity">
    <text evidence="1">Belongs to the flavoredoxin family.</text>
</comment>
<protein>
    <submittedName>
        <fullName evidence="3">Flavin reductase</fullName>
    </submittedName>
</protein>
<dbReference type="PANTHER" id="PTHR43567:SF5">
    <property type="entry name" value="HYPOTHETICAL CYTOSOLIC PROTEIN"/>
    <property type="match status" value="1"/>
</dbReference>
<gene>
    <name evidence="3" type="ORF">RASY3_15930</name>
</gene>
<accession>A0A011UX69</accession>
<dbReference type="InterPro" id="IPR002563">
    <property type="entry name" value="Flavin_Rdtase-like_dom"/>
</dbReference>
<dbReference type="Gene3D" id="2.30.110.10">
    <property type="entry name" value="Electron Transport, Fmn-binding Protein, Chain A"/>
    <property type="match status" value="1"/>
</dbReference>
<keyword evidence="4" id="KW-1185">Reference proteome</keyword>
<reference evidence="3 4" key="1">
    <citation type="submission" date="2013-06" db="EMBL/GenBank/DDBJ databases">
        <title>Rumen cellulosomics: divergent fiber-degrading strategies revealed by comparative genome-wide analysis of six Ruminococcal strains.</title>
        <authorList>
            <person name="Dassa B."/>
            <person name="Borovok I."/>
            <person name="Lamed R."/>
            <person name="Flint H."/>
            <person name="Yeoman C.J."/>
            <person name="White B."/>
            <person name="Bayer E.A."/>
        </authorList>
    </citation>
    <scope>NUCLEOTIDE SEQUENCE [LARGE SCALE GENOMIC DNA]</scope>
    <source>
        <strain evidence="3 4">SY3</strain>
    </source>
</reference>
<dbReference type="Proteomes" id="UP000021369">
    <property type="component" value="Unassembled WGS sequence"/>
</dbReference>
<dbReference type="InterPro" id="IPR012349">
    <property type="entry name" value="Split_barrel_FMN-bd"/>
</dbReference>
<dbReference type="PATRIC" id="fig|1341156.4.peg.2785"/>
<dbReference type="AlphaFoldDB" id="A0A011UX69"/>
<evidence type="ECO:0000256" key="1">
    <source>
        <dbReference type="ARBA" id="ARBA00038054"/>
    </source>
</evidence>
<dbReference type="OrthoDB" id="9791490at2"/>
<dbReference type="EMBL" id="JEOB01000004">
    <property type="protein sequence ID" value="EXM37812.1"/>
    <property type="molecule type" value="Genomic_DNA"/>
</dbReference>